<evidence type="ECO:0000313" key="2">
    <source>
        <dbReference type="EMBL" id="ANF58826.1"/>
    </source>
</evidence>
<dbReference type="PANTHER" id="PTHR33121:SF71">
    <property type="entry name" value="OXYGEN SENSOR PROTEIN DOSP"/>
    <property type="match status" value="1"/>
</dbReference>
<feature type="domain" description="EAL" evidence="1">
    <location>
        <begin position="12"/>
        <end position="262"/>
    </location>
</feature>
<dbReference type="GO" id="GO:0071111">
    <property type="term" value="F:cyclic-guanylate-specific phosphodiesterase activity"/>
    <property type="evidence" value="ECO:0007669"/>
    <property type="project" value="InterPro"/>
</dbReference>
<dbReference type="AlphaFoldDB" id="A0A172YI15"/>
<organism evidence="2 3">
    <name type="scientific">Halotalea alkalilenta</name>
    <dbReference type="NCBI Taxonomy" id="376489"/>
    <lineage>
        <taxon>Bacteria</taxon>
        <taxon>Pseudomonadati</taxon>
        <taxon>Pseudomonadota</taxon>
        <taxon>Gammaproteobacteria</taxon>
        <taxon>Oceanospirillales</taxon>
        <taxon>Halomonadaceae</taxon>
        <taxon>Halotalea</taxon>
    </lineage>
</organism>
<dbReference type="Pfam" id="PF00563">
    <property type="entry name" value="EAL"/>
    <property type="match status" value="1"/>
</dbReference>
<dbReference type="Proteomes" id="UP000077875">
    <property type="component" value="Chromosome"/>
</dbReference>
<sequence>MHHHSWPARYSPQQLSRRLSKAIDSDTIVPYFQPLVDLRSERISSFEVLARWHDQQLGTIPPEVFIPLAEREGLLDTLCLGLVARACEQAASWPGDFKLSVNVTPPQLQRAKLTGQLIDRVIDSGFPISRLQVEITETALFSDMSIALEEIERLKCLGVGLVLDDFGAGVAGLHRLQSFPFDTLKIDANFVRSLDSRRASRKIVSAIIGLGHSLGMRIVAEGVEEHTQAACLIALGCDLGQGWLFGRPQPATETLRLLMERGISPAPQKPARQHHRLMELRTLYARLPMALGFYDATLGHVDSNALFQREMPHASRLDERRLDQLLPPPMDQACHQWHQQLRQGDDTAFGCSLDASGTSRLDAHPVRDEDGVLIGISVIIARH</sequence>
<dbReference type="PROSITE" id="PS50883">
    <property type="entry name" value="EAL"/>
    <property type="match status" value="1"/>
</dbReference>
<dbReference type="PANTHER" id="PTHR33121">
    <property type="entry name" value="CYCLIC DI-GMP PHOSPHODIESTERASE PDEF"/>
    <property type="match status" value="1"/>
</dbReference>
<dbReference type="KEGG" id="haa:A5892_16280"/>
<accession>A0A172YI15</accession>
<keyword evidence="3" id="KW-1185">Reference proteome</keyword>
<dbReference type="Gene3D" id="3.20.20.450">
    <property type="entry name" value="EAL domain"/>
    <property type="match status" value="1"/>
</dbReference>
<evidence type="ECO:0000259" key="1">
    <source>
        <dbReference type="PROSITE" id="PS50883"/>
    </source>
</evidence>
<dbReference type="InterPro" id="IPR050706">
    <property type="entry name" value="Cyclic-di-GMP_PDE-like"/>
</dbReference>
<name>A0A172YI15_9GAMM</name>
<protein>
    <recommendedName>
        <fullName evidence="1">EAL domain-containing protein</fullName>
    </recommendedName>
</protein>
<dbReference type="InterPro" id="IPR001633">
    <property type="entry name" value="EAL_dom"/>
</dbReference>
<evidence type="ECO:0000313" key="3">
    <source>
        <dbReference type="Proteomes" id="UP000077875"/>
    </source>
</evidence>
<dbReference type="InterPro" id="IPR035919">
    <property type="entry name" value="EAL_sf"/>
</dbReference>
<dbReference type="SUPFAM" id="SSF141868">
    <property type="entry name" value="EAL domain-like"/>
    <property type="match status" value="1"/>
</dbReference>
<reference evidence="2 3" key="1">
    <citation type="submission" date="2016-04" db="EMBL/GenBank/DDBJ databases">
        <title>Complete Genome Sequence of Halotalea alkalilenta IHB B 13600.</title>
        <authorList>
            <person name="Swarnkar M.K."/>
            <person name="Sharma A."/>
            <person name="Kaushal K."/>
            <person name="Soni R."/>
            <person name="Rana S."/>
            <person name="Singh A.K."/>
            <person name="Gulati A."/>
        </authorList>
    </citation>
    <scope>NUCLEOTIDE SEQUENCE [LARGE SCALE GENOMIC DNA]</scope>
    <source>
        <strain evidence="2 3">IHB B 13600</strain>
    </source>
</reference>
<gene>
    <name evidence="2" type="ORF">A5892_16280</name>
</gene>
<dbReference type="CDD" id="cd01948">
    <property type="entry name" value="EAL"/>
    <property type="match status" value="1"/>
</dbReference>
<dbReference type="SMART" id="SM00052">
    <property type="entry name" value="EAL"/>
    <property type="match status" value="1"/>
</dbReference>
<dbReference type="RefSeq" id="WP_064123682.1">
    <property type="nucleotide sequence ID" value="NZ_CP015243.1"/>
</dbReference>
<proteinExistence type="predicted"/>
<dbReference type="EMBL" id="CP015243">
    <property type="protein sequence ID" value="ANF58826.1"/>
    <property type="molecule type" value="Genomic_DNA"/>
</dbReference>
<dbReference type="STRING" id="376489.A5892_16280"/>